<name>A0A0V0GXS8_SOLCH</name>
<accession>A0A0V0GXS8</accession>
<dbReference type="AlphaFoldDB" id="A0A0V0GXS8"/>
<organism evidence="1">
    <name type="scientific">Solanum chacoense</name>
    <name type="common">Chaco potato</name>
    <dbReference type="NCBI Taxonomy" id="4108"/>
    <lineage>
        <taxon>Eukaryota</taxon>
        <taxon>Viridiplantae</taxon>
        <taxon>Streptophyta</taxon>
        <taxon>Embryophyta</taxon>
        <taxon>Tracheophyta</taxon>
        <taxon>Spermatophyta</taxon>
        <taxon>Magnoliopsida</taxon>
        <taxon>eudicotyledons</taxon>
        <taxon>Gunneridae</taxon>
        <taxon>Pentapetalae</taxon>
        <taxon>asterids</taxon>
        <taxon>lamiids</taxon>
        <taxon>Solanales</taxon>
        <taxon>Solanaceae</taxon>
        <taxon>Solanoideae</taxon>
        <taxon>Solaneae</taxon>
        <taxon>Solanum</taxon>
    </lineage>
</organism>
<protein>
    <submittedName>
        <fullName evidence="1">Putative ovule protein</fullName>
    </submittedName>
</protein>
<reference evidence="1" key="1">
    <citation type="submission" date="2015-12" db="EMBL/GenBank/DDBJ databases">
        <title>Gene expression during late stages of embryo sac development: a critical building block for successful pollen-pistil interactions.</title>
        <authorList>
            <person name="Liu Y."/>
            <person name="Joly V."/>
            <person name="Sabar M."/>
            <person name="Matton D.P."/>
        </authorList>
    </citation>
    <scope>NUCLEOTIDE SEQUENCE</scope>
</reference>
<proteinExistence type="predicted"/>
<dbReference type="EMBL" id="GEDG01029220">
    <property type="protein sequence ID" value="JAP12682.1"/>
    <property type="molecule type" value="Transcribed_RNA"/>
</dbReference>
<evidence type="ECO:0000313" key="1">
    <source>
        <dbReference type="EMBL" id="JAP12682.1"/>
    </source>
</evidence>
<sequence>MHTQNNLPTLVDPFPVSLISKAAEDRPPYSESEYKCQFLSSSFELKLKMYLSLGGTRSSMFHASALLVAFNDACNSERNLDISNFPSCKKTPESHWEPRLVMEFCDLVVL</sequence>